<comment type="caution">
    <text evidence="1">The sequence shown here is derived from an EMBL/GenBank/DDBJ whole genome shotgun (WGS) entry which is preliminary data.</text>
</comment>
<dbReference type="AlphaFoldDB" id="A0A1X2I3M5"/>
<organism evidence="1 2">
    <name type="scientific">Absidia repens</name>
    <dbReference type="NCBI Taxonomy" id="90262"/>
    <lineage>
        <taxon>Eukaryota</taxon>
        <taxon>Fungi</taxon>
        <taxon>Fungi incertae sedis</taxon>
        <taxon>Mucoromycota</taxon>
        <taxon>Mucoromycotina</taxon>
        <taxon>Mucoromycetes</taxon>
        <taxon>Mucorales</taxon>
        <taxon>Cunninghamellaceae</taxon>
        <taxon>Absidia</taxon>
    </lineage>
</organism>
<protein>
    <submittedName>
        <fullName evidence="1">Uncharacterized protein</fullName>
    </submittedName>
</protein>
<keyword evidence="2" id="KW-1185">Reference proteome</keyword>
<dbReference type="Proteomes" id="UP000193560">
    <property type="component" value="Unassembled WGS sequence"/>
</dbReference>
<name>A0A1X2I3M5_9FUNG</name>
<sequence length="63" mass="7067">MTFRYRLFSSGTPTISVLSRHCVDIRNYFRVDANEVAMVVGSMVFTLSSSGDFCASSMKIVDY</sequence>
<evidence type="ECO:0000313" key="1">
    <source>
        <dbReference type="EMBL" id="ORZ07674.1"/>
    </source>
</evidence>
<accession>A0A1X2I3M5</accession>
<reference evidence="1 2" key="1">
    <citation type="submission" date="2016-07" db="EMBL/GenBank/DDBJ databases">
        <title>Pervasive Adenine N6-methylation of Active Genes in Fungi.</title>
        <authorList>
            <consortium name="DOE Joint Genome Institute"/>
            <person name="Mondo S.J."/>
            <person name="Dannebaum R.O."/>
            <person name="Kuo R.C."/>
            <person name="Labutti K."/>
            <person name="Haridas S."/>
            <person name="Kuo A."/>
            <person name="Salamov A."/>
            <person name="Ahrendt S.R."/>
            <person name="Lipzen A."/>
            <person name="Sullivan W."/>
            <person name="Andreopoulos W.B."/>
            <person name="Clum A."/>
            <person name="Lindquist E."/>
            <person name="Daum C."/>
            <person name="Ramamoorthy G.K."/>
            <person name="Gryganskyi A."/>
            <person name="Culley D."/>
            <person name="Magnuson J.K."/>
            <person name="James T.Y."/>
            <person name="O'Malley M.A."/>
            <person name="Stajich J.E."/>
            <person name="Spatafora J.W."/>
            <person name="Visel A."/>
            <person name="Grigoriev I.V."/>
        </authorList>
    </citation>
    <scope>NUCLEOTIDE SEQUENCE [LARGE SCALE GENOMIC DNA]</scope>
    <source>
        <strain evidence="1 2">NRRL 1336</strain>
    </source>
</reference>
<evidence type="ECO:0000313" key="2">
    <source>
        <dbReference type="Proteomes" id="UP000193560"/>
    </source>
</evidence>
<gene>
    <name evidence="1" type="ORF">BCR42DRAFT_426001</name>
</gene>
<proteinExistence type="predicted"/>
<dbReference type="EMBL" id="MCGE01000034">
    <property type="protein sequence ID" value="ORZ07674.1"/>
    <property type="molecule type" value="Genomic_DNA"/>
</dbReference>